<evidence type="ECO:0000256" key="4">
    <source>
        <dbReference type="ARBA" id="ARBA00022692"/>
    </source>
</evidence>
<gene>
    <name evidence="9" type="ORF">H171_0500</name>
</gene>
<comment type="caution">
    <text evidence="9">The sequence shown here is derived from an EMBL/GenBank/DDBJ whole genome shotgun (WGS) entry which is preliminary data.</text>
</comment>
<evidence type="ECO:0000256" key="5">
    <source>
        <dbReference type="ARBA" id="ARBA00022989"/>
    </source>
</evidence>
<reference evidence="9 10" key="1">
    <citation type="submission" date="2017-11" db="EMBL/GenBank/DDBJ databases">
        <title>Understudied soil microbes with underappreciated capabilities: Untangling the Clostridium saccharolyticum group.</title>
        <authorList>
            <person name="Leschine S."/>
        </authorList>
    </citation>
    <scope>NUCLEOTIDE SEQUENCE [LARGE SCALE GENOMIC DNA]</scope>
    <source>
        <strain evidence="9 10">18A</strain>
    </source>
</reference>
<dbReference type="GO" id="GO:0005886">
    <property type="term" value="C:plasma membrane"/>
    <property type="evidence" value="ECO:0007669"/>
    <property type="project" value="UniProtKB-SubCell"/>
</dbReference>
<evidence type="ECO:0000256" key="3">
    <source>
        <dbReference type="ARBA" id="ARBA00022475"/>
    </source>
</evidence>
<dbReference type="PANTHER" id="PTHR33778:SF1">
    <property type="entry name" value="MAGNESIUM TRANSPORTER YHID-RELATED"/>
    <property type="match status" value="1"/>
</dbReference>
<evidence type="ECO:0000256" key="6">
    <source>
        <dbReference type="ARBA" id="ARBA00023136"/>
    </source>
</evidence>
<dbReference type="InterPro" id="IPR049177">
    <property type="entry name" value="MgtC_SapB_SrpB_YhiD_N"/>
</dbReference>
<feature type="transmembrane region" description="Helical" evidence="7">
    <location>
        <begin position="74"/>
        <end position="93"/>
    </location>
</feature>
<dbReference type="InterPro" id="IPR003416">
    <property type="entry name" value="MgtC/SapB/SrpB/YhiD_fam"/>
</dbReference>
<keyword evidence="3" id="KW-1003">Cell membrane</keyword>
<dbReference type="PANTHER" id="PTHR33778">
    <property type="entry name" value="PROTEIN MGTC"/>
    <property type="match status" value="1"/>
</dbReference>
<accession>A0A2M8Z0T6</accession>
<feature type="transmembrane region" description="Helical" evidence="7">
    <location>
        <begin position="42"/>
        <end position="62"/>
    </location>
</feature>
<proteinExistence type="inferred from homology"/>
<feature type="transmembrane region" description="Helical" evidence="7">
    <location>
        <begin position="125"/>
        <end position="142"/>
    </location>
</feature>
<evidence type="ECO:0000256" key="1">
    <source>
        <dbReference type="ARBA" id="ARBA00004651"/>
    </source>
</evidence>
<evidence type="ECO:0000256" key="7">
    <source>
        <dbReference type="SAM" id="Phobius"/>
    </source>
</evidence>
<evidence type="ECO:0000313" key="10">
    <source>
        <dbReference type="Proteomes" id="UP000231092"/>
    </source>
</evidence>
<evidence type="ECO:0000256" key="2">
    <source>
        <dbReference type="ARBA" id="ARBA00009298"/>
    </source>
</evidence>
<organism evidence="9 10">
    <name type="scientific">[Clostridium] celerecrescens 18A</name>
    <dbReference type="NCBI Taxonomy" id="1286362"/>
    <lineage>
        <taxon>Bacteria</taxon>
        <taxon>Bacillati</taxon>
        <taxon>Bacillota</taxon>
        <taxon>Clostridia</taxon>
        <taxon>Lachnospirales</taxon>
        <taxon>Lachnospiraceae</taxon>
        <taxon>Lacrimispora</taxon>
    </lineage>
</organism>
<name>A0A2M8Z0T6_9FIRM</name>
<dbReference type="Proteomes" id="UP000231092">
    <property type="component" value="Unassembled WGS sequence"/>
</dbReference>
<keyword evidence="4 7" id="KW-0812">Transmembrane</keyword>
<feature type="domain" description="MgtC/SapB/SrpB/YhiD N-terminal" evidence="8">
    <location>
        <begin position="19"/>
        <end position="143"/>
    </location>
</feature>
<evidence type="ECO:0000259" key="8">
    <source>
        <dbReference type="Pfam" id="PF02308"/>
    </source>
</evidence>
<dbReference type="OrthoDB" id="9811198at2"/>
<dbReference type="AlphaFoldDB" id="A0A2M8Z0T6"/>
<keyword evidence="6 7" id="KW-0472">Membrane</keyword>
<sequence>MLNLGDFQELNEITITVRICLALIIGGILGMEREVRKQPAGFRTYMLVCMGSAAVMMTNQYISQTFGGSDPSRLGAQVVSGIGFLGAGTIIVTRNNQVRGLTTAAGLWAAACAGLAVGIGFYKGAILVGLAISLIMTVFQKVDSRLMATSRIFNLYMNFNAAANLNLFLESCKERNIQIIDIQAFKAKGKGEDGIIVMITLKTAKREPRGNVLQFLGMAEGLKYMEEL</sequence>
<keyword evidence="5 7" id="KW-1133">Transmembrane helix</keyword>
<feature type="transmembrane region" description="Helical" evidence="7">
    <location>
        <begin position="12"/>
        <end position="30"/>
    </location>
</feature>
<dbReference type="PRINTS" id="PR01837">
    <property type="entry name" value="MGTCSAPBPROT"/>
</dbReference>
<comment type="similarity">
    <text evidence="2">Belongs to the MgtC/SapB family.</text>
</comment>
<dbReference type="RefSeq" id="WP_092244766.1">
    <property type="nucleotide sequence ID" value="NZ_PGET01000001.1"/>
</dbReference>
<comment type="subcellular location">
    <subcellularLocation>
        <location evidence="1">Cell membrane</location>
        <topology evidence="1">Multi-pass membrane protein</topology>
    </subcellularLocation>
</comment>
<protein>
    <submittedName>
        <fullName evidence="9">Putative Mg2+ transporter-C (MgtC) family protein</fullName>
    </submittedName>
</protein>
<dbReference type="EMBL" id="PGET01000001">
    <property type="protein sequence ID" value="PJJ27052.1"/>
    <property type="molecule type" value="Genomic_DNA"/>
</dbReference>
<dbReference type="Pfam" id="PF02308">
    <property type="entry name" value="MgtC"/>
    <property type="match status" value="1"/>
</dbReference>
<evidence type="ECO:0000313" key="9">
    <source>
        <dbReference type="EMBL" id="PJJ27052.1"/>
    </source>
</evidence>